<dbReference type="Pfam" id="PF26639">
    <property type="entry name" value="Het-6_barrel"/>
    <property type="match status" value="1"/>
</dbReference>
<organism evidence="1 2">
    <name type="scientific">Apiospora saccharicola</name>
    <dbReference type="NCBI Taxonomy" id="335842"/>
    <lineage>
        <taxon>Eukaryota</taxon>
        <taxon>Fungi</taxon>
        <taxon>Dikarya</taxon>
        <taxon>Ascomycota</taxon>
        <taxon>Pezizomycotina</taxon>
        <taxon>Sordariomycetes</taxon>
        <taxon>Xylariomycetidae</taxon>
        <taxon>Amphisphaeriales</taxon>
        <taxon>Apiosporaceae</taxon>
        <taxon>Apiospora</taxon>
    </lineage>
</organism>
<name>A0ABR1U2C6_9PEZI</name>
<gene>
    <name evidence="1" type="ORF">PG996_012351</name>
</gene>
<dbReference type="EMBL" id="JAQQWM010000008">
    <property type="protein sequence ID" value="KAK8053050.1"/>
    <property type="molecule type" value="Genomic_DNA"/>
</dbReference>
<accession>A0ABR1U2C6</accession>
<dbReference type="Proteomes" id="UP001446871">
    <property type="component" value="Unassembled WGS sequence"/>
</dbReference>
<keyword evidence="2" id="KW-1185">Reference proteome</keyword>
<evidence type="ECO:0000313" key="2">
    <source>
        <dbReference type="Proteomes" id="UP001446871"/>
    </source>
</evidence>
<proteinExistence type="predicted"/>
<protein>
    <submittedName>
        <fullName evidence="1">Uncharacterized protein</fullName>
    </submittedName>
</protein>
<reference evidence="1 2" key="1">
    <citation type="submission" date="2023-01" db="EMBL/GenBank/DDBJ databases">
        <title>Analysis of 21 Apiospora genomes using comparative genomics revels a genus with tremendous synthesis potential of carbohydrate active enzymes and secondary metabolites.</title>
        <authorList>
            <person name="Sorensen T."/>
        </authorList>
    </citation>
    <scope>NUCLEOTIDE SEQUENCE [LARGE SCALE GENOMIC DNA]</scope>
    <source>
        <strain evidence="1 2">CBS 83171</strain>
    </source>
</reference>
<evidence type="ECO:0000313" key="1">
    <source>
        <dbReference type="EMBL" id="KAK8053050.1"/>
    </source>
</evidence>
<comment type="caution">
    <text evidence="1">The sequence shown here is derived from an EMBL/GenBank/DDBJ whole genome shotgun (WGS) entry which is preliminary data.</text>
</comment>
<sequence length="106" mass="11841">MLDLITNLLDDPGNFKETFVQENANISVDYAFIHLDSGYTGRAHRTCLEGDEVWLLAGGDMPVVLRRQTEKGMFRVVAPAFIVGAMDGELWPDEGKDDELEDIILV</sequence>